<dbReference type="Proteomes" id="UP001597393">
    <property type="component" value="Unassembled WGS sequence"/>
</dbReference>
<reference evidence="2" key="1">
    <citation type="journal article" date="2019" name="Int. J. Syst. Evol. Microbiol.">
        <title>The Global Catalogue of Microorganisms (GCM) 10K type strain sequencing project: providing services to taxonomists for standard genome sequencing and annotation.</title>
        <authorList>
            <consortium name="The Broad Institute Genomics Platform"/>
            <consortium name="The Broad Institute Genome Sequencing Center for Infectious Disease"/>
            <person name="Wu L."/>
            <person name="Ma J."/>
        </authorList>
    </citation>
    <scope>NUCLEOTIDE SEQUENCE [LARGE SCALE GENOMIC DNA]</scope>
    <source>
        <strain evidence="2">KCTC 42248</strain>
    </source>
</reference>
<protein>
    <submittedName>
        <fullName evidence="1">Uncharacterized protein</fullName>
    </submittedName>
</protein>
<dbReference type="RefSeq" id="WP_380869073.1">
    <property type="nucleotide sequence ID" value="NZ_JBHUMA010000006.1"/>
</dbReference>
<organism evidence="1 2">
    <name type="scientific">Sphingobacterium corticis</name>
    <dbReference type="NCBI Taxonomy" id="1812823"/>
    <lineage>
        <taxon>Bacteria</taxon>
        <taxon>Pseudomonadati</taxon>
        <taxon>Bacteroidota</taxon>
        <taxon>Sphingobacteriia</taxon>
        <taxon>Sphingobacteriales</taxon>
        <taxon>Sphingobacteriaceae</taxon>
        <taxon>Sphingobacterium</taxon>
    </lineage>
</organism>
<comment type="caution">
    <text evidence="1">The sequence shown here is derived from an EMBL/GenBank/DDBJ whole genome shotgun (WGS) entry which is preliminary data.</text>
</comment>
<evidence type="ECO:0000313" key="2">
    <source>
        <dbReference type="Proteomes" id="UP001597393"/>
    </source>
</evidence>
<evidence type="ECO:0000313" key="1">
    <source>
        <dbReference type="EMBL" id="MFD2598945.1"/>
    </source>
</evidence>
<gene>
    <name evidence="1" type="ORF">ACFSQ3_08270</name>
</gene>
<name>A0ABW5NJ42_9SPHI</name>
<sequence length="164" mass="19072">MNISTNLIALIVLLVIPSVQHRVARNDIAYIISSTWKLKQSTDLRKRIAPNQKSVEIWEFGEQKLLINQELRAKYEFDSTKNQLMLEIVIPENLQLSRSYNDNRFYYQYSLSKNTKNLSLTPIRSNNIDSKQNPNSETLHFDVVDKSNKIPIFATALGVFWIQN</sequence>
<accession>A0ABW5NJ42</accession>
<keyword evidence="2" id="KW-1185">Reference proteome</keyword>
<dbReference type="EMBL" id="JBHUMA010000006">
    <property type="protein sequence ID" value="MFD2598945.1"/>
    <property type="molecule type" value="Genomic_DNA"/>
</dbReference>
<proteinExistence type="predicted"/>